<gene>
    <name evidence="2" type="ORF">BLNAU_22196</name>
</gene>
<dbReference type="InterPro" id="IPR036397">
    <property type="entry name" value="RNaseH_sf"/>
</dbReference>
<accession>A0ABQ9WTS9</accession>
<dbReference type="Proteomes" id="UP001281761">
    <property type="component" value="Unassembled WGS sequence"/>
</dbReference>
<proteinExistence type="predicted"/>
<dbReference type="InterPro" id="IPR038717">
    <property type="entry name" value="Tc1-like_DDE_dom"/>
</dbReference>
<evidence type="ECO:0000313" key="2">
    <source>
        <dbReference type="EMBL" id="KAK2942900.1"/>
    </source>
</evidence>
<organism evidence="2 3">
    <name type="scientific">Blattamonas nauphoetae</name>
    <dbReference type="NCBI Taxonomy" id="2049346"/>
    <lineage>
        <taxon>Eukaryota</taxon>
        <taxon>Metamonada</taxon>
        <taxon>Preaxostyla</taxon>
        <taxon>Oxymonadida</taxon>
        <taxon>Blattamonas</taxon>
    </lineage>
</organism>
<dbReference type="EMBL" id="JARBJD010000376">
    <property type="protein sequence ID" value="KAK2942900.1"/>
    <property type="molecule type" value="Genomic_DNA"/>
</dbReference>
<name>A0ABQ9WTS9_9EUKA</name>
<evidence type="ECO:0000313" key="3">
    <source>
        <dbReference type="Proteomes" id="UP001281761"/>
    </source>
</evidence>
<sequence>MEHDEKASLEKLSIKSASFDDEFVFQETETCVDEENVFEREKKETKQKMGKKRFCNPTKEGHETSRIRSFLPTLPHNKQIGLHKHHRVPPFQPHHIQNRLNFAKETLSRGFLPELCLFDDEKTVRGRGPGKYFRSLREENTPRPESQSRAHPITLWIWGCVGVGFKSNIFIAEEKITGRIYTDAVINCITKAKMNPPLDTRVLLSDNADWHKKKDELPRIAMANINQKCLPALSSVLNPIEHIWAMLNSTLYANFARQVSTTSFSYMVTASLNVSLVREK</sequence>
<dbReference type="Pfam" id="PF13358">
    <property type="entry name" value="DDE_3"/>
    <property type="match status" value="1"/>
</dbReference>
<reference evidence="2 3" key="1">
    <citation type="journal article" date="2022" name="bioRxiv">
        <title>Genomics of Preaxostyla Flagellates Illuminates Evolutionary Transitions and the Path Towards Mitochondrial Loss.</title>
        <authorList>
            <person name="Novak L.V.F."/>
            <person name="Treitli S.C."/>
            <person name="Pyrih J."/>
            <person name="Halakuc P."/>
            <person name="Pipaliya S.V."/>
            <person name="Vacek V."/>
            <person name="Brzon O."/>
            <person name="Soukal P."/>
            <person name="Eme L."/>
            <person name="Dacks J.B."/>
            <person name="Karnkowska A."/>
            <person name="Elias M."/>
            <person name="Hampl V."/>
        </authorList>
    </citation>
    <scope>NUCLEOTIDE SEQUENCE [LARGE SCALE GENOMIC DNA]</scope>
    <source>
        <strain evidence="2">NAU3</strain>
        <tissue evidence="2">Gut</tissue>
    </source>
</reference>
<feature type="domain" description="Tc1-like transposase DDE" evidence="1">
    <location>
        <begin position="117"/>
        <end position="256"/>
    </location>
</feature>
<comment type="caution">
    <text evidence="2">The sequence shown here is derived from an EMBL/GenBank/DDBJ whole genome shotgun (WGS) entry which is preliminary data.</text>
</comment>
<keyword evidence="3" id="KW-1185">Reference proteome</keyword>
<protein>
    <recommendedName>
        <fullName evidence="1">Tc1-like transposase DDE domain-containing protein</fullName>
    </recommendedName>
</protein>
<evidence type="ECO:0000259" key="1">
    <source>
        <dbReference type="Pfam" id="PF13358"/>
    </source>
</evidence>
<dbReference type="Gene3D" id="3.30.420.10">
    <property type="entry name" value="Ribonuclease H-like superfamily/Ribonuclease H"/>
    <property type="match status" value="1"/>
</dbReference>